<proteinExistence type="predicted"/>
<reference evidence="1 2" key="1">
    <citation type="submission" date="2019-03" db="EMBL/GenBank/DDBJ databases">
        <title>First draft genome of Liparis tanakae, snailfish: a comprehensive survey of snailfish specific genes.</title>
        <authorList>
            <person name="Kim W."/>
            <person name="Song I."/>
            <person name="Jeong J.-H."/>
            <person name="Kim D."/>
            <person name="Kim S."/>
            <person name="Ryu S."/>
            <person name="Song J.Y."/>
            <person name="Lee S.K."/>
        </authorList>
    </citation>
    <scope>NUCLEOTIDE SEQUENCE [LARGE SCALE GENOMIC DNA]</scope>
    <source>
        <tissue evidence="1">Muscle</tissue>
    </source>
</reference>
<name>A0A4Z2E8C8_9TELE</name>
<sequence>MKDEDEDAVDAADASLRRAGGVYKRFAVACVDYSPPPELLCLWWPSLNPDRPLHHAAPDPAYTQTAHAVIAGYSEDDNNNNWREKNDHDVPDPADVVAGSTPDECLFIYVCMRLFIFVTRLLLSVISRS</sequence>
<dbReference type="Proteomes" id="UP000314294">
    <property type="component" value="Unassembled WGS sequence"/>
</dbReference>
<dbReference type="EMBL" id="SRLO01013678">
    <property type="protein sequence ID" value="TNN25021.1"/>
    <property type="molecule type" value="Genomic_DNA"/>
</dbReference>
<evidence type="ECO:0000313" key="1">
    <source>
        <dbReference type="EMBL" id="TNN25021.1"/>
    </source>
</evidence>
<comment type="caution">
    <text evidence="1">The sequence shown here is derived from an EMBL/GenBank/DDBJ whole genome shotgun (WGS) entry which is preliminary data.</text>
</comment>
<protein>
    <submittedName>
        <fullName evidence="1">Uncharacterized protein</fullName>
    </submittedName>
</protein>
<keyword evidence="2" id="KW-1185">Reference proteome</keyword>
<dbReference type="AlphaFoldDB" id="A0A4Z2E8C8"/>
<accession>A0A4Z2E8C8</accession>
<organism evidence="1 2">
    <name type="scientific">Liparis tanakae</name>
    <name type="common">Tanaka's snailfish</name>
    <dbReference type="NCBI Taxonomy" id="230148"/>
    <lineage>
        <taxon>Eukaryota</taxon>
        <taxon>Metazoa</taxon>
        <taxon>Chordata</taxon>
        <taxon>Craniata</taxon>
        <taxon>Vertebrata</taxon>
        <taxon>Euteleostomi</taxon>
        <taxon>Actinopterygii</taxon>
        <taxon>Neopterygii</taxon>
        <taxon>Teleostei</taxon>
        <taxon>Neoteleostei</taxon>
        <taxon>Acanthomorphata</taxon>
        <taxon>Eupercaria</taxon>
        <taxon>Perciformes</taxon>
        <taxon>Cottioidei</taxon>
        <taxon>Cottales</taxon>
        <taxon>Liparidae</taxon>
        <taxon>Liparis</taxon>
    </lineage>
</organism>
<gene>
    <name evidence="1" type="ORF">EYF80_064852</name>
</gene>
<evidence type="ECO:0000313" key="2">
    <source>
        <dbReference type="Proteomes" id="UP000314294"/>
    </source>
</evidence>